<proteinExistence type="inferred from homology"/>
<dbReference type="PANTHER" id="PTHR30041:SF8">
    <property type="entry name" value="PROTEIN YFFB"/>
    <property type="match status" value="1"/>
</dbReference>
<dbReference type="Gene3D" id="3.40.30.10">
    <property type="entry name" value="Glutaredoxin"/>
    <property type="match status" value="1"/>
</dbReference>
<dbReference type="InterPro" id="IPR036249">
    <property type="entry name" value="Thioredoxin-like_sf"/>
</dbReference>
<keyword evidence="3" id="KW-1185">Reference proteome</keyword>
<reference evidence="2 3" key="1">
    <citation type="submission" date="2016-05" db="EMBL/GenBank/DDBJ databases">
        <title>Paenibacillus oryzae. sp. nov., isolated from the rice root.</title>
        <authorList>
            <person name="Zhang J."/>
            <person name="Zhang X."/>
        </authorList>
    </citation>
    <scope>NUCLEOTIDE SEQUENCE [LARGE SCALE GENOMIC DNA]</scope>
    <source>
        <strain evidence="2 3">1DrF-4</strain>
    </source>
</reference>
<comment type="similarity">
    <text evidence="1">Belongs to the ArsC family.</text>
</comment>
<dbReference type="RefSeq" id="WP_068686779.1">
    <property type="nucleotide sequence ID" value="NZ_LYPA01000076.1"/>
</dbReference>
<dbReference type="InterPro" id="IPR006660">
    <property type="entry name" value="Arsenate_reductase-like"/>
</dbReference>
<evidence type="ECO:0000313" key="3">
    <source>
        <dbReference type="Proteomes" id="UP000092024"/>
    </source>
</evidence>
<name>A0A1A5YBB6_9BACL</name>
<evidence type="ECO:0000313" key="2">
    <source>
        <dbReference type="EMBL" id="OBR62896.1"/>
    </source>
</evidence>
<evidence type="ECO:0000256" key="1">
    <source>
        <dbReference type="PROSITE-ProRule" id="PRU01282"/>
    </source>
</evidence>
<evidence type="ECO:0008006" key="4">
    <source>
        <dbReference type="Google" id="ProtNLM"/>
    </source>
</evidence>
<dbReference type="Pfam" id="PF03960">
    <property type="entry name" value="ArsC"/>
    <property type="match status" value="1"/>
</dbReference>
<dbReference type="STRING" id="1844972.A7K91_09210"/>
<dbReference type="OrthoDB" id="9794155at2"/>
<dbReference type="InterPro" id="IPR006504">
    <property type="entry name" value="Tscrpt_reg_Spx/MgsR"/>
</dbReference>
<gene>
    <name evidence="2" type="ORF">A7K91_09210</name>
</gene>
<comment type="caution">
    <text evidence="2">The sequence shown here is derived from an EMBL/GenBank/DDBJ whole genome shotgun (WGS) entry which is preliminary data.</text>
</comment>
<accession>A0A1A5YBB6</accession>
<protein>
    <recommendedName>
        <fullName evidence="4">Glutaredoxin</fullName>
    </recommendedName>
</protein>
<dbReference type="PROSITE" id="PS51353">
    <property type="entry name" value="ARSC"/>
    <property type="match status" value="1"/>
</dbReference>
<sequence length="126" mass="13995">MSKVITVIQYPPCSTCRAAVKSLKAKGFEVTARHIVEETPSAEELQKLLDLSGLDIKKLFNTSGEVYRELGLKDKLADMSHNDKLKLLASHGMLIKRPIATDGKRVTVGYKEEQYAEVWGSDETDA</sequence>
<dbReference type="CDD" id="cd03036">
    <property type="entry name" value="ArsC_like"/>
    <property type="match status" value="1"/>
</dbReference>
<dbReference type="PANTHER" id="PTHR30041">
    <property type="entry name" value="ARSENATE REDUCTASE"/>
    <property type="match status" value="1"/>
</dbReference>
<dbReference type="Proteomes" id="UP000092024">
    <property type="component" value="Unassembled WGS sequence"/>
</dbReference>
<dbReference type="AlphaFoldDB" id="A0A1A5YBB6"/>
<organism evidence="2 3">
    <name type="scientific">Paenibacillus oryzae</name>
    <dbReference type="NCBI Taxonomy" id="1844972"/>
    <lineage>
        <taxon>Bacteria</taxon>
        <taxon>Bacillati</taxon>
        <taxon>Bacillota</taxon>
        <taxon>Bacilli</taxon>
        <taxon>Bacillales</taxon>
        <taxon>Paenibacillaceae</taxon>
        <taxon>Paenibacillus</taxon>
    </lineage>
</organism>
<dbReference type="SUPFAM" id="SSF52833">
    <property type="entry name" value="Thioredoxin-like"/>
    <property type="match status" value="1"/>
</dbReference>
<dbReference type="EMBL" id="LYPA01000076">
    <property type="protein sequence ID" value="OBR62896.1"/>
    <property type="molecule type" value="Genomic_DNA"/>
</dbReference>
<dbReference type="NCBIfam" id="TIGR01617">
    <property type="entry name" value="arsC_related"/>
    <property type="match status" value="1"/>
</dbReference>